<organism evidence="2 3">
    <name type="scientific">Rhizophagus irregularis</name>
    <dbReference type="NCBI Taxonomy" id="588596"/>
    <lineage>
        <taxon>Eukaryota</taxon>
        <taxon>Fungi</taxon>
        <taxon>Fungi incertae sedis</taxon>
        <taxon>Mucoromycota</taxon>
        <taxon>Glomeromycotina</taxon>
        <taxon>Glomeromycetes</taxon>
        <taxon>Glomerales</taxon>
        <taxon>Glomeraceae</taxon>
        <taxon>Rhizophagus</taxon>
    </lineage>
</organism>
<feature type="region of interest" description="Disordered" evidence="1">
    <location>
        <begin position="146"/>
        <end position="240"/>
    </location>
</feature>
<accession>A0A2N0SJN6</accession>
<comment type="caution">
    <text evidence="2">The sequence shown here is derived from an EMBL/GenBank/DDBJ whole genome shotgun (WGS) entry which is preliminary data.</text>
</comment>
<gene>
    <name evidence="2" type="ORF">RhiirA1_407276</name>
</gene>
<feature type="region of interest" description="Disordered" evidence="1">
    <location>
        <begin position="1"/>
        <end position="22"/>
    </location>
</feature>
<dbReference type="VEuPathDB" id="FungiDB:RhiirA1_407276"/>
<feature type="compositionally biased region" description="Basic and acidic residues" evidence="1">
    <location>
        <begin position="370"/>
        <end position="381"/>
    </location>
</feature>
<feature type="compositionally biased region" description="Basic and acidic residues" evidence="1">
    <location>
        <begin position="210"/>
        <end position="223"/>
    </location>
</feature>
<feature type="region of interest" description="Disordered" evidence="1">
    <location>
        <begin position="65"/>
        <end position="122"/>
    </location>
</feature>
<feature type="compositionally biased region" description="Polar residues" evidence="1">
    <location>
        <begin position="73"/>
        <end position="88"/>
    </location>
</feature>
<dbReference type="EMBL" id="LLXH01000017">
    <property type="protein sequence ID" value="PKC75758.1"/>
    <property type="molecule type" value="Genomic_DNA"/>
</dbReference>
<evidence type="ECO:0000313" key="3">
    <source>
        <dbReference type="Proteomes" id="UP000232688"/>
    </source>
</evidence>
<feature type="compositionally biased region" description="Basic and acidic residues" evidence="1">
    <location>
        <begin position="341"/>
        <end position="354"/>
    </location>
</feature>
<reference evidence="2 3" key="1">
    <citation type="submission" date="2017-10" db="EMBL/GenBank/DDBJ databases">
        <title>Extensive intraspecific genome diversity in a model arbuscular mycorrhizal fungus.</title>
        <authorList>
            <person name="Chen E.C.H."/>
            <person name="Morin E."/>
            <person name="Baudet D."/>
            <person name="Noel J."/>
            <person name="Ndikumana S."/>
            <person name="Charron P."/>
            <person name="St-Onge C."/>
            <person name="Giorgi J."/>
            <person name="Grigoriev I.V."/>
            <person name="Roux C."/>
            <person name="Martin F.M."/>
            <person name="Corradi N."/>
        </authorList>
    </citation>
    <scope>NUCLEOTIDE SEQUENCE [LARGE SCALE GENOMIC DNA]</scope>
    <source>
        <strain evidence="2 3">A1</strain>
    </source>
</reference>
<proteinExistence type="predicted"/>
<evidence type="ECO:0000313" key="2">
    <source>
        <dbReference type="EMBL" id="PKC75758.1"/>
    </source>
</evidence>
<feature type="compositionally biased region" description="Basic and acidic residues" evidence="1">
    <location>
        <begin position="175"/>
        <end position="194"/>
    </location>
</feature>
<dbReference type="VEuPathDB" id="FungiDB:RhiirFUN_015502"/>
<feature type="compositionally biased region" description="Basic and acidic residues" evidence="1">
    <location>
        <begin position="89"/>
        <end position="104"/>
    </location>
</feature>
<feature type="region of interest" description="Disordered" evidence="1">
    <location>
        <begin position="310"/>
        <end position="388"/>
    </location>
</feature>
<feature type="compositionally biased region" description="Basic and acidic residues" evidence="1">
    <location>
        <begin position="231"/>
        <end position="240"/>
    </location>
</feature>
<protein>
    <submittedName>
        <fullName evidence="2">Uncharacterized protein</fullName>
    </submittedName>
</protein>
<dbReference type="AlphaFoldDB" id="A0A2N0SJN6"/>
<dbReference type="Proteomes" id="UP000232688">
    <property type="component" value="Unassembled WGS sequence"/>
</dbReference>
<dbReference type="VEuPathDB" id="FungiDB:FUN_019030"/>
<evidence type="ECO:0000256" key="1">
    <source>
        <dbReference type="SAM" id="MobiDB-lite"/>
    </source>
</evidence>
<reference evidence="2 3" key="2">
    <citation type="submission" date="2017-10" db="EMBL/GenBank/DDBJ databases">
        <title>Genome analyses suggest a sexual origin of heterokaryosis in a supposedly ancient asexual fungus.</title>
        <authorList>
            <person name="Corradi N."/>
            <person name="Sedzielewska K."/>
            <person name="Noel J."/>
            <person name="Charron P."/>
            <person name="Farinelli L."/>
            <person name="Marton T."/>
            <person name="Kruger M."/>
            <person name="Pelin A."/>
            <person name="Brachmann A."/>
            <person name="Corradi N."/>
        </authorList>
    </citation>
    <scope>NUCLEOTIDE SEQUENCE [LARGE SCALE GENOMIC DNA]</scope>
    <source>
        <strain evidence="2 3">A1</strain>
    </source>
</reference>
<sequence length="388" mass="44399">MNTKNEDKSDSREEPSSAEEKIVMVTKVGDIVTDKDSIGNDEIIDMKDGQIRNSVQNKALNFVPVEISDDGEQNNTDINEQPNGNLTVENKDDNPETLKKEKSGDINVNSNVPPADQDELSSQSENDFVNVAYENAPNDQKVVGIANQKNNPNFDGSTSIGTEENDEPNNSTNRRQSENVENRRDLTIQLHRSEEDDEDEMNVRKKRELKSKGDVNSDSKFDHVLSSQDTRSQESDMREEFDKFTRTPPISRSDQNEKFVSTSLSARNQNITDDEFDEFARTPLISKSGHNTRSQRESDLIDEEYEKVVRTPPSGHYTRSQKESYRTEEEFDEFIRAPVPKSEHDTRNQKRSDMTDEEFENVARTPILKSGRDTRSQKESDRTEEEFD</sequence>
<feature type="compositionally biased region" description="Polar residues" evidence="1">
    <location>
        <begin position="147"/>
        <end position="174"/>
    </location>
</feature>
<feature type="non-terminal residue" evidence="2">
    <location>
        <position position="388"/>
    </location>
</feature>
<name>A0A2N0SJN6_9GLOM</name>